<evidence type="ECO:0000259" key="1">
    <source>
        <dbReference type="PROSITE" id="PS50125"/>
    </source>
</evidence>
<dbReference type="PANTHER" id="PTHR43081">
    <property type="entry name" value="ADENYLATE CYCLASE, TERMINAL-DIFFERENTIATION SPECIFIC-RELATED"/>
    <property type="match status" value="1"/>
</dbReference>
<dbReference type="Pfam" id="PF00211">
    <property type="entry name" value="Guanylate_cyc"/>
    <property type="match status" value="1"/>
</dbReference>
<dbReference type="SUPFAM" id="SSF55073">
    <property type="entry name" value="Nucleotide cyclase"/>
    <property type="match status" value="1"/>
</dbReference>
<dbReference type="InterPro" id="IPR001054">
    <property type="entry name" value="A/G_cyclase"/>
</dbReference>
<accession>A0ABV7TI87</accession>
<name>A0ABV7TI87_9RHOB</name>
<gene>
    <name evidence="2" type="ORF">ACFORG_16190</name>
</gene>
<protein>
    <submittedName>
        <fullName evidence="2">Adenylate/guanylate cyclase domain-containing protein</fullName>
    </submittedName>
</protein>
<evidence type="ECO:0000313" key="3">
    <source>
        <dbReference type="Proteomes" id="UP001595629"/>
    </source>
</evidence>
<comment type="caution">
    <text evidence="2">The sequence shown here is derived from an EMBL/GenBank/DDBJ whole genome shotgun (WGS) entry which is preliminary data.</text>
</comment>
<feature type="domain" description="Guanylate cyclase" evidence="1">
    <location>
        <begin position="11"/>
        <end position="120"/>
    </location>
</feature>
<dbReference type="Gene3D" id="3.30.70.1230">
    <property type="entry name" value="Nucleotide cyclase"/>
    <property type="match status" value="1"/>
</dbReference>
<keyword evidence="3" id="KW-1185">Reference proteome</keyword>
<dbReference type="Proteomes" id="UP001595629">
    <property type="component" value="Unassembled WGS sequence"/>
</dbReference>
<reference evidence="3" key="1">
    <citation type="journal article" date="2019" name="Int. J. Syst. Evol. Microbiol.">
        <title>The Global Catalogue of Microorganisms (GCM) 10K type strain sequencing project: providing services to taxonomists for standard genome sequencing and annotation.</title>
        <authorList>
            <consortium name="The Broad Institute Genomics Platform"/>
            <consortium name="The Broad Institute Genome Sequencing Center for Infectious Disease"/>
            <person name="Wu L."/>
            <person name="Ma J."/>
        </authorList>
    </citation>
    <scope>NUCLEOTIDE SEQUENCE [LARGE SCALE GENOMIC DNA]</scope>
    <source>
        <strain evidence="3">KCTC 42911</strain>
    </source>
</reference>
<evidence type="ECO:0000313" key="2">
    <source>
        <dbReference type="EMBL" id="MFC3615301.1"/>
    </source>
</evidence>
<dbReference type="InterPro" id="IPR050697">
    <property type="entry name" value="Adenylyl/Guanylyl_Cyclase_3/4"/>
</dbReference>
<dbReference type="CDD" id="cd07302">
    <property type="entry name" value="CHD"/>
    <property type="match status" value="1"/>
</dbReference>
<sequence length="553" mass="60380">MVDGIEHGRGAILALDVVGFSALMGADETGTLKAVGRLFDELVLPAITKNGGRVFKTMGDGALAEFANGADAARCGLYIQSVVVERNDEFHLRIGINHGALFYLDGDVYGDTVNVAARLEGMAAPNGVLISDAVHTRLLPEDAAVFFDNGARKFKNIASKIRVWSWPERLPSPRSAGKPRVFVEEFSSRGGPDEDAGDLFSQEVKRHLARLSGLETTANSENAHYLIGGNLRFASNKCRVAAQLKELENDREIWTERFDTATDDIFKISDKLAPGVVMNVRRRVASHDAERLRDRPLDELSKDDLMALAGASFFNPTYEGWNGAGIISEQVLELDPNAFMALAMAAAGLGLAEPLYTLQATPEPVLNLAMERIETALRLNNRSDMLHSVRAGLLLYGRRQYAEAEAAARQALAVNEEYNMGWWMLGAIQVFSGNPAEGAISAKHAVDLEPGDPFVHLYCRIAGYGCLATDRYEEAAEWFRRADQLAPGLLPNLIALVACHAIMGDQNAAATALKSVLNTDREFRMEAANPLPFQSEDDWMKICRAVETAAVSR</sequence>
<dbReference type="InterPro" id="IPR011990">
    <property type="entry name" value="TPR-like_helical_dom_sf"/>
</dbReference>
<dbReference type="SUPFAM" id="SSF48452">
    <property type="entry name" value="TPR-like"/>
    <property type="match status" value="1"/>
</dbReference>
<dbReference type="PROSITE" id="PS50125">
    <property type="entry name" value="GUANYLATE_CYCLASE_2"/>
    <property type="match status" value="1"/>
</dbReference>
<dbReference type="PANTHER" id="PTHR43081:SF19">
    <property type="entry name" value="PH-SENSITIVE ADENYLATE CYCLASE RV1264"/>
    <property type="match status" value="1"/>
</dbReference>
<proteinExistence type="predicted"/>
<dbReference type="EMBL" id="JBHRXI010000016">
    <property type="protein sequence ID" value="MFC3615301.1"/>
    <property type="molecule type" value="Genomic_DNA"/>
</dbReference>
<organism evidence="2 3">
    <name type="scientific">Lutimaribacter marinistellae</name>
    <dbReference type="NCBI Taxonomy" id="1820329"/>
    <lineage>
        <taxon>Bacteria</taxon>
        <taxon>Pseudomonadati</taxon>
        <taxon>Pseudomonadota</taxon>
        <taxon>Alphaproteobacteria</taxon>
        <taxon>Rhodobacterales</taxon>
        <taxon>Roseobacteraceae</taxon>
        <taxon>Lutimaribacter</taxon>
    </lineage>
</organism>
<dbReference type="Gene3D" id="1.25.40.10">
    <property type="entry name" value="Tetratricopeptide repeat domain"/>
    <property type="match status" value="1"/>
</dbReference>
<dbReference type="RefSeq" id="WP_386736554.1">
    <property type="nucleotide sequence ID" value="NZ_JBHRXI010000016.1"/>
</dbReference>
<dbReference type="InterPro" id="IPR029787">
    <property type="entry name" value="Nucleotide_cyclase"/>
</dbReference>